<evidence type="ECO:0000313" key="3">
    <source>
        <dbReference type="Proteomes" id="UP000192578"/>
    </source>
</evidence>
<keyword evidence="1" id="KW-0472">Membrane</keyword>
<name>A0A1W0W8J4_HYPEX</name>
<evidence type="ECO:0000256" key="1">
    <source>
        <dbReference type="SAM" id="Phobius"/>
    </source>
</evidence>
<comment type="caution">
    <text evidence="2">The sequence shown here is derived from an EMBL/GenBank/DDBJ whole genome shotgun (WGS) entry which is preliminary data.</text>
</comment>
<dbReference type="EMBL" id="MTYJ01000169">
    <property type="protein sequence ID" value="OQV11525.1"/>
    <property type="molecule type" value="Genomic_DNA"/>
</dbReference>
<proteinExistence type="predicted"/>
<dbReference type="InterPro" id="IPR019396">
    <property type="entry name" value="TM_Fragile-X-F-assoc"/>
</dbReference>
<keyword evidence="3" id="KW-1185">Reference proteome</keyword>
<sequence>MFFTLKEASIWTGLSPFELLWQTLAVALFSVLLALKTDGVSQYGDMSWTKVFVPLFVANCVNAYFIAIVFIRSVLTGQVKKALQRSGWTLVFLALLSIYHVLLCQKLQGTSDFSHPETMAPLFILLVLTVFRSR</sequence>
<dbReference type="AlphaFoldDB" id="A0A1W0W8J4"/>
<protein>
    <submittedName>
        <fullName evidence="2">Uncharacterized protein</fullName>
    </submittedName>
</protein>
<reference evidence="3" key="1">
    <citation type="submission" date="2017-01" db="EMBL/GenBank/DDBJ databases">
        <title>Comparative genomics of anhydrobiosis in the tardigrade Hypsibius dujardini.</title>
        <authorList>
            <person name="Yoshida Y."/>
            <person name="Koutsovoulos G."/>
            <person name="Laetsch D."/>
            <person name="Stevens L."/>
            <person name="Kumar S."/>
            <person name="Horikawa D."/>
            <person name="Ishino K."/>
            <person name="Komine S."/>
            <person name="Tomita M."/>
            <person name="Blaxter M."/>
            <person name="Arakawa K."/>
        </authorList>
    </citation>
    <scope>NUCLEOTIDE SEQUENCE [LARGE SCALE GENOMIC DNA]</scope>
    <source>
        <strain evidence="3">Z151</strain>
    </source>
</reference>
<dbReference type="PANTHER" id="PTHR13568:SF9">
    <property type="entry name" value="TRANSMEMBRANE PROTEIN 203"/>
    <property type="match status" value="1"/>
</dbReference>
<feature type="transmembrane region" description="Helical" evidence="1">
    <location>
        <begin position="55"/>
        <end position="75"/>
    </location>
</feature>
<dbReference type="Pfam" id="PF10269">
    <property type="entry name" value="Tmemb_185A"/>
    <property type="match status" value="1"/>
</dbReference>
<gene>
    <name evidence="2" type="ORF">BV898_14181</name>
</gene>
<feature type="transmembrane region" description="Helical" evidence="1">
    <location>
        <begin position="114"/>
        <end position="131"/>
    </location>
</feature>
<dbReference type="OrthoDB" id="6234541at2759"/>
<dbReference type="PANTHER" id="PTHR13568">
    <property type="entry name" value="FAM11A, B PROTEIN"/>
    <property type="match status" value="1"/>
</dbReference>
<feature type="transmembrane region" description="Helical" evidence="1">
    <location>
        <begin position="12"/>
        <end position="35"/>
    </location>
</feature>
<keyword evidence="1" id="KW-1133">Transmembrane helix</keyword>
<keyword evidence="1" id="KW-0812">Transmembrane</keyword>
<accession>A0A1W0W8J4</accession>
<dbReference type="Proteomes" id="UP000192578">
    <property type="component" value="Unassembled WGS sequence"/>
</dbReference>
<organism evidence="2 3">
    <name type="scientific">Hypsibius exemplaris</name>
    <name type="common">Freshwater tardigrade</name>
    <dbReference type="NCBI Taxonomy" id="2072580"/>
    <lineage>
        <taxon>Eukaryota</taxon>
        <taxon>Metazoa</taxon>
        <taxon>Ecdysozoa</taxon>
        <taxon>Tardigrada</taxon>
        <taxon>Eutardigrada</taxon>
        <taxon>Parachela</taxon>
        <taxon>Hypsibioidea</taxon>
        <taxon>Hypsibiidae</taxon>
        <taxon>Hypsibius</taxon>
    </lineage>
</organism>
<feature type="transmembrane region" description="Helical" evidence="1">
    <location>
        <begin position="87"/>
        <end position="108"/>
    </location>
</feature>
<evidence type="ECO:0000313" key="2">
    <source>
        <dbReference type="EMBL" id="OQV11525.1"/>
    </source>
</evidence>